<gene>
    <name evidence="3" type="ORF">PVBG_02467</name>
</gene>
<dbReference type="Proteomes" id="UP000053327">
    <property type="component" value="Unassembled WGS sequence"/>
</dbReference>
<keyword evidence="2" id="KW-1133">Transmembrane helix</keyword>
<keyword evidence="2" id="KW-0812">Transmembrane</keyword>
<reference evidence="3 4" key="1">
    <citation type="submission" date="2011-08" db="EMBL/GenBank/DDBJ databases">
        <title>The Genome Sequence of Plasmodium vivax Brazil I.</title>
        <authorList>
            <consortium name="The Broad Institute Genome Sequencing Platform"/>
            <consortium name="The Broad Institute Genome Sequencing Center for Infectious Disease"/>
            <person name="Neafsey D."/>
            <person name="Carlton J."/>
            <person name="Barnwell J."/>
            <person name="Collins W."/>
            <person name="Escalante A."/>
            <person name="Mullikin J."/>
            <person name="Saul A."/>
            <person name="Guigo R."/>
            <person name="Camara F."/>
            <person name="Young S.K."/>
            <person name="Zeng Q."/>
            <person name="Gargeya S."/>
            <person name="Fitzgerald M."/>
            <person name="Haas B."/>
            <person name="Abouelleil A."/>
            <person name="Alvarado L."/>
            <person name="Arachchi H.M."/>
            <person name="Berlin A."/>
            <person name="Brown A."/>
            <person name="Chapman S.B."/>
            <person name="Chen Z."/>
            <person name="Dunbar C."/>
            <person name="Freedman E."/>
            <person name="Gearin G."/>
            <person name="Gellesch M."/>
            <person name="Goldberg J."/>
            <person name="Griggs A."/>
            <person name="Gujja S."/>
            <person name="Heiman D."/>
            <person name="Howarth C."/>
            <person name="Larson L."/>
            <person name="Lui A."/>
            <person name="MacDonald P.J.P."/>
            <person name="Montmayeur A."/>
            <person name="Murphy C."/>
            <person name="Neiman D."/>
            <person name="Pearson M."/>
            <person name="Priest M."/>
            <person name="Roberts A."/>
            <person name="Saif S."/>
            <person name="Shea T."/>
            <person name="Shenoy N."/>
            <person name="Sisk P."/>
            <person name="Stolte C."/>
            <person name="Sykes S."/>
            <person name="Wortman J."/>
            <person name="Nusbaum C."/>
            <person name="Birren B."/>
        </authorList>
    </citation>
    <scope>NUCLEOTIDE SEQUENCE [LARGE SCALE GENOMIC DNA]</scope>
    <source>
        <strain evidence="3 4">Brazil I</strain>
    </source>
</reference>
<keyword evidence="2" id="KW-0472">Membrane</keyword>
<evidence type="ECO:0000313" key="3">
    <source>
        <dbReference type="EMBL" id="KMZ88007.1"/>
    </source>
</evidence>
<feature type="region of interest" description="Disordered" evidence="1">
    <location>
        <begin position="247"/>
        <end position="285"/>
    </location>
</feature>
<dbReference type="AlphaFoldDB" id="A0A0J9T096"/>
<sequence>MEARRKYYYCHSLLSIGTLLFFISTFQLCSSSQLELEPAPDYESTSPTVPVRLLLHDDYAPNAEDMFGPEASQVMTNLYETIDEDGTTTDGYQNGSDDDQSNQSDSNDDAVMLNYLSNETDSFDELIDEIDNHKKKKKIYSPLRKPVLKRSDSSDSLSDYELDEVLRQTENEPEEDEDLDLSLEDSFEVINYPWKDILESSPYSTDHTNEEDFSSLEELELEDPVQEMNFGKLKFFGIGDPDLLIRKTPITPNTKTKSGLEKNGNNTEASNINQHEKEKMDKRKRRTHKQFKNPIENFSVTTTYDDFLKQNGLRDHPSKHQKDSSEPFVLDQYNYRNAKFKNVRFYILRMLYDNIKDIGLKEFQYLKSHKYEVEEFIKNILRNNLICLTFSQEDHLFNDAHLLIEKASIKSE</sequence>
<feature type="region of interest" description="Disordered" evidence="1">
    <location>
        <begin position="84"/>
        <end position="108"/>
    </location>
</feature>
<evidence type="ECO:0000256" key="2">
    <source>
        <dbReference type="SAM" id="Phobius"/>
    </source>
</evidence>
<evidence type="ECO:0000313" key="4">
    <source>
        <dbReference type="Proteomes" id="UP000053327"/>
    </source>
</evidence>
<dbReference type="EMBL" id="KQ234770">
    <property type="protein sequence ID" value="KMZ88007.1"/>
    <property type="molecule type" value="Genomic_DNA"/>
</dbReference>
<feature type="transmembrane region" description="Helical" evidence="2">
    <location>
        <begin position="7"/>
        <end position="28"/>
    </location>
</feature>
<feature type="compositionally biased region" description="Polar residues" evidence="1">
    <location>
        <begin position="250"/>
        <end position="273"/>
    </location>
</feature>
<evidence type="ECO:0000256" key="1">
    <source>
        <dbReference type="SAM" id="MobiDB-lite"/>
    </source>
</evidence>
<protein>
    <recommendedName>
        <fullName evidence="5">Sporozoite invasion-associated protein 2</fullName>
    </recommendedName>
</protein>
<proteinExistence type="predicted"/>
<evidence type="ECO:0008006" key="5">
    <source>
        <dbReference type="Google" id="ProtNLM"/>
    </source>
</evidence>
<accession>A0A0J9T096</accession>
<dbReference type="OrthoDB" id="387469at2759"/>
<organism evidence="3 4">
    <name type="scientific">Plasmodium vivax (strain Brazil I)</name>
    <dbReference type="NCBI Taxonomy" id="1033975"/>
    <lineage>
        <taxon>Eukaryota</taxon>
        <taxon>Sar</taxon>
        <taxon>Alveolata</taxon>
        <taxon>Apicomplexa</taxon>
        <taxon>Aconoidasida</taxon>
        <taxon>Haemosporida</taxon>
        <taxon>Plasmodiidae</taxon>
        <taxon>Plasmodium</taxon>
        <taxon>Plasmodium (Plasmodium)</taxon>
    </lineage>
</organism>
<feature type="compositionally biased region" description="Low complexity" evidence="1">
    <location>
        <begin position="88"/>
        <end position="105"/>
    </location>
</feature>
<name>A0A0J9T096_PLAV1</name>